<proteinExistence type="predicted"/>
<evidence type="ECO:0000313" key="4">
    <source>
        <dbReference type="EMBL" id="MBT2189333.1"/>
    </source>
</evidence>
<reference evidence="4" key="1">
    <citation type="submission" date="2021-05" db="EMBL/GenBank/DDBJ databases">
        <title>Genome of Sphingobium sp. strain.</title>
        <authorList>
            <person name="Fan R."/>
        </authorList>
    </citation>
    <scope>NUCLEOTIDE SEQUENCE</scope>
    <source>
        <strain evidence="4">H33</strain>
    </source>
</reference>
<evidence type="ECO:0000256" key="1">
    <source>
        <dbReference type="ARBA" id="ARBA00022553"/>
    </source>
</evidence>
<protein>
    <submittedName>
        <fullName evidence="4">Response regulator</fullName>
    </submittedName>
</protein>
<dbReference type="PROSITE" id="PS50110">
    <property type="entry name" value="RESPONSE_REGULATORY"/>
    <property type="match status" value="1"/>
</dbReference>
<name>A0A9X1DHD6_9SPHN</name>
<dbReference type="Pfam" id="PF00072">
    <property type="entry name" value="Response_reg"/>
    <property type="match status" value="1"/>
</dbReference>
<gene>
    <name evidence="4" type="ORF">KK488_20470</name>
</gene>
<dbReference type="PANTHER" id="PTHR44591">
    <property type="entry name" value="STRESS RESPONSE REGULATOR PROTEIN 1"/>
    <property type="match status" value="1"/>
</dbReference>
<organism evidence="4 5">
    <name type="scientific">Sphingobium nicotianae</name>
    <dbReference type="NCBI Taxonomy" id="2782607"/>
    <lineage>
        <taxon>Bacteria</taxon>
        <taxon>Pseudomonadati</taxon>
        <taxon>Pseudomonadota</taxon>
        <taxon>Alphaproteobacteria</taxon>
        <taxon>Sphingomonadales</taxon>
        <taxon>Sphingomonadaceae</taxon>
        <taxon>Sphingobium</taxon>
    </lineage>
</organism>
<keyword evidence="1 2" id="KW-0597">Phosphoprotein</keyword>
<dbReference type="RefSeq" id="WP_214625584.1">
    <property type="nucleotide sequence ID" value="NZ_JAHGAW010000017.1"/>
</dbReference>
<dbReference type="PANTHER" id="PTHR44591:SF3">
    <property type="entry name" value="RESPONSE REGULATORY DOMAIN-CONTAINING PROTEIN"/>
    <property type="match status" value="1"/>
</dbReference>
<dbReference type="SMART" id="SM00448">
    <property type="entry name" value="REC"/>
    <property type="match status" value="1"/>
</dbReference>
<accession>A0A9X1DHD6</accession>
<dbReference type="InterPro" id="IPR001789">
    <property type="entry name" value="Sig_transdc_resp-reg_receiver"/>
</dbReference>
<dbReference type="InterPro" id="IPR011006">
    <property type="entry name" value="CheY-like_superfamily"/>
</dbReference>
<evidence type="ECO:0000313" key="5">
    <source>
        <dbReference type="Proteomes" id="UP001138757"/>
    </source>
</evidence>
<sequence>MAKRDDGKGHAANAETGLTSINCALVVEDEFIIAEGLRVQLQDMGIEVCGIAASAGDAIDLAARHAPGLVLMDMRLKGEGDGVDAALAIHARVGSKVIFITGSREQATIDRIALDHAAATLFKPVSSFQLRRTIEQVVA</sequence>
<keyword evidence="5" id="KW-1185">Reference proteome</keyword>
<dbReference type="SUPFAM" id="SSF52172">
    <property type="entry name" value="CheY-like"/>
    <property type="match status" value="1"/>
</dbReference>
<dbReference type="EMBL" id="JAHGAW010000017">
    <property type="protein sequence ID" value="MBT2189333.1"/>
    <property type="molecule type" value="Genomic_DNA"/>
</dbReference>
<dbReference type="Gene3D" id="3.40.50.2300">
    <property type="match status" value="1"/>
</dbReference>
<dbReference type="Proteomes" id="UP001138757">
    <property type="component" value="Unassembled WGS sequence"/>
</dbReference>
<dbReference type="AlphaFoldDB" id="A0A9X1DHD6"/>
<feature type="modified residue" description="4-aspartylphosphate" evidence="2">
    <location>
        <position position="73"/>
    </location>
</feature>
<dbReference type="InterPro" id="IPR050595">
    <property type="entry name" value="Bact_response_regulator"/>
</dbReference>
<evidence type="ECO:0000259" key="3">
    <source>
        <dbReference type="PROSITE" id="PS50110"/>
    </source>
</evidence>
<comment type="caution">
    <text evidence="4">The sequence shown here is derived from an EMBL/GenBank/DDBJ whole genome shotgun (WGS) entry which is preliminary data.</text>
</comment>
<dbReference type="GO" id="GO:0000160">
    <property type="term" value="P:phosphorelay signal transduction system"/>
    <property type="evidence" value="ECO:0007669"/>
    <property type="project" value="InterPro"/>
</dbReference>
<feature type="domain" description="Response regulatory" evidence="3">
    <location>
        <begin position="23"/>
        <end position="138"/>
    </location>
</feature>
<evidence type="ECO:0000256" key="2">
    <source>
        <dbReference type="PROSITE-ProRule" id="PRU00169"/>
    </source>
</evidence>